<dbReference type="HAMAP" id="MF_00758">
    <property type="entry name" value="UPF0301"/>
    <property type="match status" value="1"/>
</dbReference>
<accession>F4QT00</accession>
<dbReference type="eggNOG" id="COG1678">
    <property type="taxonomic scope" value="Bacteria"/>
</dbReference>
<reference evidence="4" key="1">
    <citation type="submission" date="2011-03" db="EMBL/GenBank/DDBJ databases">
        <title>Draft genome sequence of Brevundimonas diminuta.</title>
        <authorList>
            <person name="Brown P.J.B."/>
            <person name="Buechlein A."/>
            <person name="Hemmerich C."/>
            <person name="Brun Y.V."/>
        </authorList>
    </citation>
    <scope>NUCLEOTIDE SEQUENCE [LARGE SCALE GENOMIC DNA]</scope>
    <source>
        <strain evidence="4">C19</strain>
    </source>
</reference>
<dbReference type="InterPro" id="IPR003774">
    <property type="entry name" value="AlgH-like"/>
</dbReference>
<dbReference type="Gene3D" id="3.40.1740.10">
    <property type="entry name" value="VC0467-like"/>
    <property type="match status" value="1"/>
</dbReference>
<dbReference type="AlphaFoldDB" id="F4QT00"/>
<protein>
    <recommendedName>
        <fullName evidence="2">UPF0301 protein ABI_42930</fullName>
    </recommendedName>
</protein>
<dbReference type="RefSeq" id="WP_006275068.1">
    <property type="nucleotide sequence ID" value="NZ_GL883080.1"/>
</dbReference>
<dbReference type="PANTHER" id="PTHR30327">
    <property type="entry name" value="UNCHARACTERIZED PROTEIN YQGE"/>
    <property type="match status" value="1"/>
</dbReference>
<evidence type="ECO:0000256" key="1">
    <source>
        <dbReference type="ARBA" id="ARBA00009600"/>
    </source>
</evidence>
<sequence length="207" mass="21934">MTGPDAMTDDHLSLQGQFLIAMPGLSGEPFEHSVVYVCQHDENHAMGLILNQPINGLNFGKMIRELGIDSGDRAPSLQKIFRGGPVQNDRGFVLHSLDYQIDNITVELGGPFQEGQDGEETGMGLTASRDILVDLSSGSGPARSVIALGYAGWGPGQLENELSANAWLVAPASQELIFLSEPEQLWSAALATLGVEPGHLSGVAGRA</sequence>
<name>F4QT00_9CAUL</name>
<dbReference type="PANTHER" id="PTHR30327:SF1">
    <property type="entry name" value="UPF0301 PROTEIN YQGE"/>
    <property type="match status" value="1"/>
</dbReference>
<dbReference type="SUPFAM" id="SSF143456">
    <property type="entry name" value="VC0467-like"/>
    <property type="match status" value="1"/>
</dbReference>
<proteinExistence type="inferred from homology"/>
<dbReference type="EMBL" id="GL883080">
    <property type="protein sequence ID" value="EGF89870.1"/>
    <property type="molecule type" value="Genomic_DNA"/>
</dbReference>
<dbReference type="Pfam" id="PF02622">
    <property type="entry name" value="DUF179"/>
    <property type="match status" value="1"/>
</dbReference>
<evidence type="ECO:0000313" key="4">
    <source>
        <dbReference type="Proteomes" id="UP000006512"/>
    </source>
</evidence>
<evidence type="ECO:0000256" key="2">
    <source>
        <dbReference type="HAMAP-Rule" id="MF_00758"/>
    </source>
</evidence>
<dbReference type="OrthoDB" id="9807486at2"/>
<organism evidence="3 4">
    <name type="scientific">Asticcacaulis biprosthecium C19</name>
    <dbReference type="NCBI Taxonomy" id="715226"/>
    <lineage>
        <taxon>Bacteria</taxon>
        <taxon>Pseudomonadati</taxon>
        <taxon>Pseudomonadota</taxon>
        <taxon>Alphaproteobacteria</taxon>
        <taxon>Caulobacterales</taxon>
        <taxon>Caulobacteraceae</taxon>
        <taxon>Asticcacaulis</taxon>
    </lineage>
</organism>
<dbReference type="Proteomes" id="UP000006512">
    <property type="component" value="Unassembled WGS sequence"/>
</dbReference>
<dbReference type="GO" id="GO:0005829">
    <property type="term" value="C:cytosol"/>
    <property type="evidence" value="ECO:0007669"/>
    <property type="project" value="TreeGrafter"/>
</dbReference>
<gene>
    <name evidence="3" type="ORF">ABI_42930</name>
</gene>
<comment type="similarity">
    <text evidence="1 2">Belongs to the UPF0301 (AlgH) family.</text>
</comment>
<evidence type="ECO:0000313" key="3">
    <source>
        <dbReference type="EMBL" id="EGF89870.1"/>
    </source>
</evidence>
<keyword evidence="4" id="KW-1185">Reference proteome</keyword>
<dbReference type="STRING" id="715226.ABI_42930"/>
<dbReference type="HOGENOM" id="CLU_057596_1_0_5"/>